<dbReference type="Gene3D" id="3.40.50.2000">
    <property type="entry name" value="Glycogen Phosphorylase B"/>
    <property type="match status" value="2"/>
</dbReference>
<dbReference type="PANTHER" id="PTHR10788:SF106">
    <property type="entry name" value="BCDNA.GH08860"/>
    <property type="match status" value="1"/>
</dbReference>
<comment type="similarity">
    <text evidence="2 9">Belongs to the glycosyltransferase 20 family.</text>
</comment>
<evidence type="ECO:0000256" key="5">
    <source>
        <dbReference type="ARBA" id="ARBA00018539"/>
    </source>
</evidence>
<accession>A0ABV0HD51</accession>
<evidence type="ECO:0000313" key="11">
    <source>
        <dbReference type="Proteomes" id="UP001444146"/>
    </source>
</evidence>
<protein>
    <recommendedName>
        <fullName evidence="5 9">Trehalose-6-phosphate synthase</fullName>
        <ecNumber evidence="4 9">2.4.1.15</ecNumber>
    </recommendedName>
    <alternativeName>
        <fullName evidence="9">Osmoregulatory trehalose synthesis protein A</fullName>
    </alternativeName>
    <alternativeName>
        <fullName evidence="9">UDP-glucose-glucosephosphate glucosyltransferase</fullName>
    </alternativeName>
</protein>
<evidence type="ECO:0000256" key="9">
    <source>
        <dbReference type="RuleBase" id="RU362045"/>
    </source>
</evidence>
<comment type="catalytic activity">
    <reaction evidence="8 9">
        <text>D-glucose 6-phosphate + UDP-alpha-D-glucose = alpha,alpha-trehalose 6-phosphate + UDP + H(+)</text>
        <dbReference type="Rhea" id="RHEA:18889"/>
        <dbReference type="ChEBI" id="CHEBI:15378"/>
        <dbReference type="ChEBI" id="CHEBI:58223"/>
        <dbReference type="ChEBI" id="CHEBI:58429"/>
        <dbReference type="ChEBI" id="CHEBI:58885"/>
        <dbReference type="ChEBI" id="CHEBI:61548"/>
        <dbReference type="EC" id="2.4.1.15"/>
    </reaction>
</comment>
<dbReference type="CDD" id="cd03788">
    <property type="entry name" value="GT20_TPS"/>
    <property type="match status" value="1"/>
</dbReference>
<dbReference type="NCBIfam" id="NF007513">
    <property type="entry name" value="PRK10117.1"/>
    <property type="match status" value="1"/>
</dbReference>
<comment type="function">
    <text evidence="9">Probably involved in the osmoprotection via the biosynthesis of trehalose. Catalyzes the transfer of glucose from UDP-alpha-D-glucose (UDP-Glc) to D-glucose 6-phosphate (Glc-6-P) to form trehalose-6-phosphate. Acts with retention of the anomeric configuration of the UDP-sugar donor.</text>
</comment>
<evidence type="ECO:0000313" key="10">
    <source>
        <dbReference type="EMBL" id="MEO3988252.1"/>
    </source>
</evidence>
<evidence type="ECO:0000256" key="4">
    <source>
        <dbReference type="ARBA" id="ARBA00012538"/>
    </source>
</evidence>
<comment type="subunit">
    <text evidence="3 9">Homotetramer.</text>
</comment>
<reference evidence="10 11" key="1">
    <citation type="submission" date="2024-01" db="EMBL/GenBank/DDBJ databases">
        <title>Pseudocitrobacter sp. Endophytic strain Cyp-38L.</title>
        <authorList>
            <person name="Amer M.A."/>
            <person name="Hamed S.M."/>
        </authorList>
    </citation>
    <scope>NUCLEOTIDE SEQUENCE [LARGE SCALE GENOMIC DNA]</scope>
    <source>
        <strain evidence="10 11">Cyp38S</strain>
    </source>
</reference>
<dbReference type="Proteomes" id="UP001444146">
    <property type="component" value="Unassembled WGS sequence"/>
</dbReference>
<comment type="pathway">
    <text evidence="1 9">Glycan biosynthesis; trehalose biosynthesis.</text>
</comment>
<organism evidence="10 11">
    <name type="scientific">Pseudocitrobacter cyperus</name>
    <dbReference type="NCBI Taxonomy" id="3112843"/>
    <lineage>
        <taxon>Bacteria</taxon>
        <taxon>Pseudomonadati</taxon>
        <taxon>Pseudomonadota</taxon>
        <taxon>Gammaproteobacteria</taxon>
        <taxon>Enterobacterales</taxon>
        <taxon>Enterobacteriaceae</taxon>
        <taxon>Pseudocitrobacter</taxon>
    </lineage>
</organism>
<dbReference type="InterPro" id="IPR012766">
    <property type="entry name" value="Trehalose_OtsA"/>
</dbReference>
<proteinExistence type="inferred from homology"/>
<dbReference type="EMBL" id="JAYMYY010000001">
    <property type="protein sequence ID" value="MEO3988252.1"/>
    <property type="molecule type" value="Genomic_DNA"/>
</dbReference>
<evidence type="ECO:0000256" key="7">
    <source>
        <dbReference type="ARBA" id="ARBA00022679"/>
    </source>
</evidence>
<dbReference type="EC" id="2.4.1.15" evidence="4 9"/>
<dbReference type="GO" id="GO:0003825">
    <property type="term" value="F:alpha,alpha-trehalose-phosphate synthase (UDP-forming) activity"/>
    <property type="evidence" value="ECO:0007669"/>
    <property type="project" value="UniProtKB-EC"/>
</dbReference>
<name>A0ABV0HD51_9ENTR</name>
<keyword evidence="11" id="KW-1185">Reference proteome</keyword>
<dbReference type="RefSeq" id="WP_347792830.1">
    <property type="nucleotide sequence ID" value="NZ_JAYMYY010000001.1"/>
</dbReference>
<keyword evidence="6 9" id="KW-0328">Glycosyltransferase</keyword>
<dbReference type="InterPro" id="IPR001830">
    <property type="entry name" value="Glyco_trans_20"/>
</dbReference>
<evidence type="ECO:0000256" key="2">
    <source>
        <dbReference type="ARBA" id="ARBA00008799"/>
    </source>
</evidence>
<dbReference type="PANTHER" id="PTHR10788">
    <property type="entry name" value="TREHALOSE-6-PHOSPHATE SYNTHASE"/>
    <property type="match status" value="1"/>
</dbReference>
<sequence>MSRLVVVSNRIAVPDDKKASAGGLAVGIMGALKTKGGLWFGWNGEIGDENAPLEKVTRGNIHWASFTLNEQDHEHYYNQFSNAVLWPAFHYRLDLVTFQREAWEGYMRVNGKLADKLLPLLKPDDDIWVHDYHLIPFASELRKRGVHNRTGFFLHIPFPTPEIFNALPPYAELLEQLCEYDLLGFQTENDRLAFLDCVSGQTRLSTRGGKTHTAWGKTFRTEVYPIGIEPDEIARQAQGPLPPKLAQLKAELKNVKNIFSVERLDYSKGLPERFQAYEALLEKFPHHHGKIRYTQIAPTSRGDVQAYQDIRHQLETAAGRINGQYGQLGWTPLYYLNQHFDRKLLMKVFRYSDVGLVTPLRDGMNLVAKEFVAAQDPANPGVLVLSQFAGAANELTSALIVNPYDRDEVAAALDRALCMPLAERISRHAEMMATIKSNDIHHWQKRFMDDLKAIMPRSDESQLERKVAAFPKLA</sequence>
<dbReference type="Pfam" id="PF00982">
    <property type="entry name" value="Glyco_transf_20"/>
    <property type="match status" value="1"/>
</dbReference>
<evidence type="ECO:0000256" key="3">
    <source>
        <dbReference type="ARBA" id="ARBA00011881"/>
    </source>
</evidence>
<evidence type="ECO:0000256" key="6">
    <source>
        <dbReference type="ARBA" id="ARBA00022676"/>
    </source>
</evidence>
<dbReference type="SUPFAM" id="SSF53756">
    <property type="entry name" value="UDP-Glycosyltransferase/glycogen phosphorylase"/>
    <property type="match status" value="1"/>
</dbReference>
<keyword evidence="7 9" id="KW-0808">Transferase</keyword>
<evidence type="ECO:0000256" key="1">
    <source>
        <dbReference type="ARBA" id="ARBA00005199"/>
    </source>
</evidence>
<dbReference type="NCBIfam" id="TIGR02400">
    <property type="entry name" value="trehalose_OtsA"/>
    <property type="match status" value="1"/>
</dbReference>
<evidence type="ECO:0000256" key="8">
    <source>
        <dbReference type="ARBA" id="ARBA00048039"/>
    </source>
</evidence>
<gene>
    <name evidence="10" type="primary">otsA</name>
    <name evidence="10" type="ORF">VSR74_00210</name>
</gene>
<comment type="caution">
    <text evidence="10">The sequence shown here is derived from an EMBL/GenBank/DDBJ whole genome shotgun (WGS) entry which is preliminary data.</text>
</comment>